<dbReference type="InterPro" id="IPR025799">
    <property type="entry name" value="Arg_MeTrfase"/>
</dbReference>
<accession>A0ABZ1UC43</accession>
<dbReference type="EMBL" id="CP108110">
    <property type="protein sequence ID" value="WUQ87659.1"/>
    <property type="molecule type" value="Genomic_DNA"/>
</dbReference>
<dbReference type="GO" id="GO:0032259">
    <property type="term" value="P:methylation"/>
    <property type="evidence" value="ECO:0007669"/>
    <property type="project" value="UniProtKB-KW"/>
</dbReference>
<evidence type="ECO:0000313" key="2">
    <source>
        <dbReference type="Proteomes" id="UP001432222"/>
    </source>
</evidence>
<keyword evidence="2" id="KW-1185">Reference proteome</keyword>
<name>A0ABZ1UC43_9ACTN</name>
<dbReference type="RefSeq" id="WP_328958216.1">
    <property type="nucleotide sequence ID" value="NZ_CP108110.1"/>
</dbReference>
<dbReference type="Gene3D" id="3.40.50.150">
    <property type="entry name" value="Vaccinia Virus protein VP39"/>
    <property type="match status" value="1"/>
</dbReference>
<dbReference type="GO" id="GO:0008168">
    <property type="term" value="F:methyltransferase activity"/>
    <property type="evidence" value="ECO:0007669"/>
    <property type="project" value="UniProtKB-KW"/>
</dbReference>
<sequence>MTERLDILVGGKKVGVRVADRPGGAAAGAVLWPSIGEYPVYDSALYGALTSDESRVDRFRAAVRALAPGRRVLDIGTGEHLNWARESVSCGASGAVAIEAMAETFRNASANRLAWGLADRVTLLHGVSTELEIGPRAEVCVAEVIGSVAGAEGAAVVLADARRRHLVPGGVVVPHRCVTRAAAVNLREVLGGAPVAFAPEAVPYLERIFDWSGAPFDVRLRIADPAPEALLSTEEEVEVLEFNGDLRAEQERRVRLTVRRPGSVDGVLTWLRIACLPDEEPLDALRDPTSWASVYFPLFDAEVPVERGDTLDLTFRVRTGTDGVHPDYHLAATLRTAAGELSATHSSPHRGLGFREHPVHRTLFPA</sequence>
<keyword evidence="1" id="KW-0808">Transferase</keyword>
<dbReference type="InterPro" id="IPR029063">
    <property type="entry name" value="SAM-dependent_MTases_sf"/>
</dbReference>
<protein>
    <submittedName>
        <fullName evidence="1">Class I SAM-dependent methyltransferase</fullName>
    </submittedName>
</protein>
<dbReference type="Proteomes" id="UP001432222">
    <property type="component" value="Chromosome"/>
</dbReference>
<dbReference type="SUPFAM" id="SSF53335">
    <property type="entry name" value="S-adenosyl-L-methionine-dependent methyltransferases"/>
    <property type="match status" value="1"/>
</dbReference>
<evidence type="ECO:0000313" key="1">
    <source>
        <dbReference type="EMBL" id="WUQ87659.1"/>
    </source>
</evidence>
<proteinExistence type="predicted"/>
<dbReference type="PANTHER" id="PTHR11006">
    <property type="entry name" value="PROTEIN ARGININE N-METHYLTRANSFERASE"/>
    <property type="match status" value="1"/>
</dbReference>
<dbReference type="PANTHER" id="PTHR11006:SF4">
    <property type="entry name" value="PROTEIN ARGININE N-METHYLTRANSFERASE 7"/>
    <property type="match status" value="1"/>
</dbReference>
<organism evidence="1 2">
    <name type="scientific">Kitasatospora purpeofusca</name>
    <dbReference type="NCBI Taxonomy" id="67352"/>
    <lineage>
        <taxon>Bacteria</taxon>
        <taxon>Bacillati</taxon>
        <taxon>Actinomycetota</taxon>
        <taxon>Actinomycetes</taxon>
        <taxon>Kitasatosporales</taxon>
        <taxon>Streptomycetaceae</taxon>
        <taxon>Kitasatospora</taxon>
    </lineage>
</organism>
<keyword evidence="1" id="KW-0489">Methyltransferase</keyword>
<gene>
    <name evidence="1" type="ORF">OHA16_34595</name>
</gene>
<reference evidence="1" key="1">
    <citation type="submission" date="2022-10" db="EMBL/GenBank/DDBJ databases">
        <title>The complete genomes of actinobacterial strains from the NBC collection.</title>
        <authorList>
            <person name="Joergensen T.S."/>
            <person name="Alvarez Arevalo M."/>
            <person name="Sterndorff E.B."/>
            <person name="Faurdal D."/>
            <person name="Vuksanovic O."/>
            <person name="Mourched A.-S."/>
            <person name="Charusanti P."/>
            <person name="Shaw S."/>
            <person name="Blin K."/>
            <person name="Weber T."/>
        </authorList>
    </citation>
    <scope>NUCLEOTIDE SEQUENCE</scope>
    <source>
        <strain evidence="1">NBC_00222</strain>
    </source>
</reference>